<reference evidence="1" key="1">
    <citation type="journal article" date="2020" name="Nature">
        <title>Giant virus diversity and host interactions through global metagenomics.</title>
        <authorList>
            <person name="Schulz F."/>
            <person name="Roux S."/>
            <person name="Paez-Espino D."/>
            <person name="Jungbluth S."/>
            <person name="Walsh D.A."/>
            <person name="Denef V.J."/>
            <person name="McMahon K.D."/>
            <person name="Konstantinidis K.T."/>
            <person name="Eloe-Fadrosh E.A."/>
            <person name="Kyrpides N.C."/>
            <person name="Woyke T."/>
        </authorList>
    </citation>
    <scope>NUCLEOTIDE SEQUENCE</scope>
    <source>
        <strain evidence="1">GVMAG-M-3300017651-5</strain>
    </source>
</reference>
<proteinExistence type="predicted"/>
<organism evidence="1">
    <name type="scientific">viral metagenome</name>
    <dbReference type="NCBI Taxonomy" id="1070528"/>
    <lineage>
        <taxon>unclassified sequences</taxon>
        <taxon>metagenomes</taxon>
        <taxon>organismal metagenomes</taxon>
    </lineage>
</organism>
<protein>
    <submittedName>
        <fullName evidence="1">Uncharacterized protein</fullName>
    </submittedName>
</protein>
<dbReference type="EMBL" id="MN739192">
    <property type="protein sequence ID" value="QHS92759.1"/>
    <property type="molecule type" value="Genomic_DNA"/>
</dbReference>
<accession>A0A6C0BMF5</accession>
<evidence type="ECO:0000313" key="1">
    <source>
        <dbReference type="EMBL" id="QHS92759.1"/>
    </source>
</evidence>
<name>A0A6C0BMF5_9ZZZZ</name>
<sequence length="50" mass="5691">MITPIHNLTFHHSQANSIITRGIGDGTYYQQAVKHNLFKRIVCHIDLISS</sequence>
<dbReference type="AlphaFoldDB" id="A0A6C0BMF5"/>